<dbReference type="InterPro" id="IPR050491">
    <property type="entry name" value="AmpC-like"/>
</dbReference>
<dbReference type="InterPro" id="IPR021860">
    <property type="entry name" value="Peptidase_S12_Pab87-rel_C"/>
</dbReference>
<comment type="caution">
    <text evidence="4">The sequence shown here is derived from an EMBL/GenBank/DDBJ whole genome shotgun (WGS) entry which is preliminary data.</text>
</comment>
<dbReference type="Pfam" id="PF00144">
    <property type="entry name" value="Beta-lactamase"/>
    <property type="match status" value="1"/>
</dbReference>
<dbReference type="GO" id="GO:0016787">
    <property type="term" value="F:hydrolase activity"/>
    <property type="evidence" value="ECO:0007669"/>
    <property type="project" value="UniProtKB-KW"/>
</dbReference>
<dbReference type="RefSeq" id="WP_264506085.1">
    <property type="nucleotide sequence ID" value="NZ_JAPDFL010000001.1"/>
</dbReference>
<feature type="chain" id="PRO_5047411736" evidence="1">
    <location>
        <begin position="30"/>
        <end position="526"/>
    </location>
</feature>
<dbReference type="InterPro" id="IPR001466">
    <property type="entry name" value="Beta-lactam-related"/>
</dbReference>
<evidence type="ECO:0000259" key="3">
    <source>
        <dbReference type="Pfam" id="PF11954"/>
    </source>
</evidence>
<gene>
    <name evidence="4" type="ORF">OKW52_12945</name>
</gene>
<evidence type="ECO:0000259" key="2">
    <source>
        <dbReference type="Pfam" id="PF00144"/>
    </source>
</evidence>
<dbReference type="Gene3D" id="3.40.710.10">
    <property type="entry name" value="DD-peptidase/beta-lactamase superfamily"/>
    <property type="match status" value="1"/>
</dbReference>
<evidence type="ECO:0000256" key="1">
    <source>
        <dbReference type="SAM" id="SignalP"/>
    </source>
</evidence>
<feature type="signal peptide" evidence="1">
    <location>
        <begin position="1"/>
        <end position="29"/>
    </location>
</feature>
<dbReference type="PANTHER" id="PTHR46825">
    <property type="entry name" value="D-ALANYL-D-ALANINE-CARBOXYPEPTIDASE/ENDOPEPTIDASE AMPH"/>
    <property type="match status" value="1"/>
</dbReference>
<dbReference type="Gene3D" id="2.40.128.600">
    <property type="match status" value="1"/>
</dbReference>
<dbReference type="Proteomes" id="UP001208938">
    <property type="component" value="Unassembled WGS sequence"/>
</dbReference>
<organism evidence="4 5">
    <name type="scientific">Pararhodobacter zhoushanensis</name>
    <dbReference type="NCBI Taxonomy" id="2479545"/>
    <lineage>
        <taxon>Bacteria</taxon>
        <taxon>Pseudomonadati</taxon>
        <taxon>Pseudomonadota</taxon>
        <taxon>Alphaproteobacteria</taxon>
        <taxon>Rhodobacterales</taxon>
        <taxon>Paracoccaceae</taxon>
        <taxon>Pararhodobacter</taxon>
    </lineage>
</organism>
<accession>A0ABT3H028</accession>
<feature type="domain" description="Beta-lactamase-related" evidence="2">
    <location>
        <begin position="59"/>
        <end position="392"/>
    </location>
</feature>
<dbReference type="Pfam" id="PF11954">
    <property type="entry name" value="DUF3471"/>
    <property type="match status" value="1"/>
</dbReference>
<proteinExistence type="predicted"/>
<dbReference type="EMBL" id="JAPDFL010000001">
    <property type="protein sequence ID" value="MCW1933138.1"/>
    <property type="molecule type" value="Genomic_DNA"/>
</dbReference>
<evidence type="ECO:0000313" key="4">
    <source>
        <dbReference type="EMBL" id="MCW1933138.1"/>
    </source>
</evidence>
<dbReference type="InterPro" id="IPR012338">
    <property type="entry name" value="Beta-lactam/transpept-like"/>
</dbReference>
<dbReference type="SUPFAM" id="SSF56601">
    <property type="entry name" value="beta-lactamase/transpeptidase-like"/>
    <property type="match status" value="1"/>
</dbReference>
<sequence length="526" mass="54773">MLHHSKPGRSRPLAVSAAVLVAMSLPLQAQTPPQATGSPAQYSAVPVTAAQIDHAVANLDALAADILERSGIPGLAVAVVRDGATVYARGFGLRRVDAALPVDADTVFLLASLSKPIGATVVATQVSAGVVGWDTPLVDLLPWFALSDDWVTRHLTIGDLYAHRSGLPDHAGDDLEDLGYARRQVLERLALLPLAPFRATYAYTNFGMTAAAEGVAVAAGTDWASLSRNALYGPLGMTATSSLNAEFMARANRASSHVPVEGGYSVADLRQPDAQSPAGGVSSSVNDVARWMALILEGGAPLIAADALLPAVSPQAIASPPGTMDARGGTYGYGFNVGVQPSGRVMLSHSGAFALGAGTTVSMIPSLGVGIVVLTNASPLGAAEAISATFMDEVQFGHSTRDWFAAYRPMISALMAPVGHLAEVERPETAAPPRATAAYLGTYQNAYFGPAEVVEQDGGLALILGPNRQVEVLTPWDGDAFTYLPYSENAPDGSVSEVGFAAFTDEQAQEMRIEHLDAFGLGTFRR</sequence>
<name>A0ABT3H028_9RHOB</name>
<dbReference type="PANTHER" id="PTHR46825:SF15">
    <property type="entry name" value="BETA-LACTAMASE-RELATED DOMAIN-CONTAINING PROTEIN"/>
    <property type="match status" value="1"/>
</dbReference>
<evidence type="ECO:0000313" key="5">
    <source>
        <dbReference type="Proteomes" id="UP001208938"/>
    </source>
</evidence>
<keyword evidence="4" id="KW-0378">Hydrolase</keyword>
<feature type="domain" description="Peptidase S12 Pab87-related C-terminal" evidence="3">
    <location>
        <begin position="426"/>
        <end position="514"/>
    </location>
</feature>
<keyword evidence="5" id="KW-1185">Reference proteome</keyword>
<protein>
    <submittedName>
        <fullName evidence="4">Serine hydrolase</fullName>
    </submittedName>
</protein>
<reference evidence="4 5" key="1">
    <citation type="submission" date="2022-10" db="EMBL/GenBank/DDBJ databases">
        <title>Pararhodobacter sp. nov., isolated from marine algae.</title>
        <authorList>
            <person name="Choi B.J."/>
            <person name="Kim J.M."/>
            <person name="Lee J.K."/>
            <person name="Choi D.G."/>
            <person name="Jeon C.O."/>
        </authorList>
    </citation>
    <scope>NUCLEOTIDE SEQUENCE [LARGE SCALE GENOMIC DNA]</scope>
    <source>
        <strain evidence="4 5">ZQ420</strain>
    </source>
</reference>
<keyword evidence="1" id="KW-0732">Signal</keyword>